<proteinExistence type="predicted"/>
<gene>
    <name evidence="2" type="ORF">SAMN06297358_0012</name>
</gene>
<accession>A0A285ZNE4</accession>
<reference evidence="3" key="1">
    <citation type="submission" date="2017-09" db="EMBL/GenBank/DDBJ databases">
        <authorList>
            <person name="Varghese N."/>
            <person name="Submissions S."/>
        </authorList>
    </citation>
    <scope>NUCLEOTIDE SEQUENCE [LARGE SCALE GENOMIC DNA]</scope>
    <source>
        <strain evidence="3">CGMCC 1.12803</strain>
    </source>
</reference>
<sequence length="103" mass="12426">MTPQEKQFVDYWAEKRKKWSWRKHSYQTFITIVLPVALLIDFVNYFIIGDTEYAFFSFTHLFTFLINMLLLGVVIILGSGFTNWNYNEGRYWSILRKNTNKLQ</sequence>
<feature type="transmembrane region" description="Helical" evidence="1">
    <location>
        <begin position="53"/>
        <end position="77"/>
    </location>
</feature>
<name>A0A285ZNE4_9SPHI</name>
<dbReference type="AlphaFoldDB" id="A0A285ZNE4"/>
<dbReference type="EMBL" id="OCMT01000001">
    <property type="protein sequence ID" value="SOD11163.1"/>
    <property type="molecule type" value="Genomic_DNA"/>
</dbReference>
<evidence type="ECO:0000313" key="3">
    <source>
        <dbReference type="Proteomes" id="UP000219281"/>
    </source>
</evidence>
<organism evidence="2 3">
    <name type="scientific">Pedobacter xixiisoli</name>
    <dbReference type="NCBI Taxonomy" id="1476464"/>
    <lineage>
        <taxon>Bacteria</taxon>
        <taxon>Pseudomonadati</taxon>
        <taxon>Bacteroidota</taxon>
        <taxon>Sphingobacteriia</taxon>
        <taxon>Sphingobacteriales</taxon>
        <taxon>Sphingobacteriaceae</taxon>
        <taxon>Pedobacter</taxon>
    </lineage>
</organism>
<keyword evidence="1" id="KW-1133">Transmembrane helix</keyword>
<dbReference type="OrthoDB" id="769333at2"/>
<keyword evidence="1" id="KW-0472">Membrane</keyword>
<feature type="transmembrane region" description="Helical" evidence="1">
    <location>
        <begin position="26"/>
        <end position="47"/>
    </location>
</feature>
<protein>
    <submittedName>
        <fullName evidence="2">Uncharacterized protein</fullName>
    </submittedName>
</protein>
<dbReference type="RefSeq" id="WP_097127253.1">
    <property type="nucleotide sequence ID" value="NZ_OCMT01000001.1"/>
</dbReference>
<dbReference type="Proteomes" id="UP000219281">
    <property type="component" value="Unassembled WGS sequence"/>
</dbReference>
<keyword evidence="1" id="KW-0812">Transmembrane</keyword>
<keyword evidence="3" id="KW-1185">Reference proteome</keyword>
<evidence type="ECO:0000256" key="1">
    <source>
        <dbReference type="SAM" id="Phobius"/>
    </source>
</evidence>
<evidence type="ECO:0000313" key="2">
    <source>
        <dbReference type="EMBL" id="SOD11163.1"/>
    </source>
</evidence>